<dbReference type="Proteomes" id="UP000694892">
    <property type="component" value="Chromosome 3L"/>
</dbReference>
<evidence type="ECO:0000313" key="1">
    <source>
        <dbReference type="EMBL" id="OCT89649.1"/>
    </source>
</evidence>
<protein>
    <submittedName>
        <fullName evidence="1">Uncharacterized protein</fullName>
    </submittedName>
</protein>
<name>A0A974DCM6_XENLA</name>
<reference evidence="2" key="1">
    <citation type="journal article" date="2016" name="Nature">
        <title>Genome evolution in the allotetraploid frog Xenopus laevis.</title>
        <authorList>
            <person name="Session A.M."/>
            <person name="Uno Y."/>
            <person name="Kwon T."/>
            <person name="Chapman J.A."/>
            <person name="Toyoda A."/>
            <person name="Takahashi S."/>
            <person name="Fukui A."/>
            <person name="Hikosaka A."/>
            <person name="Suzuki A."/>
            <person name="Kondo M."/>
            <person name="van Heeringen S.J."/>
            <person name="Quigley I."/>
            <person name="Heinz S."/>
            <person name="Ogino H."/>
            <person name="Ochi H."/>
            <person name="Hellsten U."/>
            <person name="Lyons J.B."/>
            <person name="Simakov O."/>
            <person name="Putnam N."/>
            <person name="Stites J."/>
            <person name="Kuroki Y."/>
            <person name="Tanaka T."/>
            <person name="Michiue T."/>
            <person name="Watanabe M."/>
            <person name="Bogdanovic O."/>
            <person name="Lister R."/>
            <person name="Georgiou G."/>
            <person name="Paranjpe S.S."/>
            <person name="van Kruijsbergen I."/>
            <person name="Shu S."/>
            <person name="Carlson J."/>
            <person name="Kinoshita T."/>
            <person name="Ohta Y."/>
            <person name="Mawaribuchi S."/>
            <person name="Jenkins J."/>
            <person name="Grimwood J."/>
            <person name="Schmutz J."/>
            <person name="Mitros T."/>
            <person name="Mozaffari S.V."/>
            <person name="Suzuki Y."/>
            <person name="Haramoto Y."/>
            <person name="Yamamoto T.S."/>
            <person name="Takagi C."/>
            <person name="Heald R."/>
            <person name="Miller K."/>
            <person name="Haudenschild C."/>
            <person name="Kitzman J."/>
            <person name="Nakayama T."/>
            <person name="Izutsu Y."/>
            <person name="Robert J."/>
            <person name="Fortriede J."/>
            <person name="Burns K."/>
            <person name="Lotay V."/>
            <person name="Karimi K."/>
            <person name="Yasuoka Y."/>
            <person name="Dichmann D.S."/>
            <person name="Flajnik M.F."/>
            <person name="Houston D.W."/>
            <person name="Shendure J."/>
            <person name="DuPasquier L."/>
            <person name="Vize P.D."/>
            <person name="Zorn A.M."/>
            <person name="Ito M."/>
            <person name="Marcotte E.M."/>
            <person name="Wallingford J.B."/>
            <person name="Ito Y."/>
            <person name="Asashima M."/>
            <person name="Ueno N."/>
            <person name="Matsuda Y."/>
            <person name="Veenstra G.J."/>
            <person name="Fujiyama A."/>
            <person name="Harland R.M."/>
            <person name="Taira M."/>
            <person name="Rokhsar D.S."/>
        </authorList>
    </citation>
    <scope>NUCLEOTIDE SEQUENCE [LARGE SCALE GENOMIC DNA]</scope>
    <source>
        <strain evidence="2">J</strain>
    </source>
</reference>
<organism evidence="1 2">
    <name type="scientific">Xenopus laevis</name>
    <name type="common">African clawed frog</name>
    <dbReference type="NCBI Taxonomy" id="8355"/>
    <lineage>
        <taxon>Eukaryota</taxon>
        <taxon>Metazoa</taxon>
        <taxon>Chordata</taxon>
        <taxon>Craniata</taxon>
        <taxon>Vertebrata</taxon>
        <taxon>Euteleostomi</taxon>
        <taxon>Amphibia</taxon>
        <taxon>Batrachia</taxon>
        <taxon>Anura</taxon>
        <taxon>Pipoidea</taxon>
        <taxon>Pipidae</taxon>
        <taxon>Xenopodinae</taxon>
        <taxon>Xenopus</taxon>
        <taxon>Xenopus</taxon>
    </lineage>
</organism>
<dbReference type="EMBL" id="CM004470">
    <property type="protein sequence ID" value="OCT89649.1"/>
    <property type="molecule type" value="Genomic_DNA"/>
</dbReference>
<dbReference type="AlphaFoldDB" id="A0A974DCM6"/>
<accession>A0A974DCM6</accession>
<proteinExistence type="predicted"/>
<gene>
    <name evidence="1" type="ORF">XELAEV_18018267mg</name>
</gene>
<evidence type="ECO:0000313" key="2">
    <source>
        <dbReference type="Proteomes" id="UP000694892"/>
    </source>
</evidence>
<sequence>MQQFCHQHINYWSSPRLFLVGVQCQEYNWPVIVNKGRILGENQSCEHSDWWTAFLSMDTYIGWQWSGCQWKRRSRCQ</sequence>